<name>A0A9D2MLG6_9FIRM</name>
<evidence type="ECO:0000313" key="3">
    <source>
        <dbReference type="EMBL" id="HJB79903.1"/>
    </source>
</evidence>
<sequence length="1006" mass="108656">MKRIWLVGMLLLAAAMLSGCREELPDIDNSTIDFSTSAYKHITNGGITEDEELPYNVDAITGATLTVEGPGVVSSTPLSIRELENRTEGLFRGAYEDSSGVRVYEGVDLYTVLYEMTGGDSGIFLTDTATHVELKDCNRNTLAVIPLDQVAQASQQGRPILLAYGVGTTDGTLAAPFVFDAKAEGEHSLGYVEELDNEDGCLRLVYDLDRWEMEGDYKTFSNVAYLYVREGEEPGYKHDGGPYGSADYGEYILTFRGDALGAELDLTVSQLEELVRYDEEGQPQEGGLGWRDSYSLANNAYWYVNEYEGLDLYRLLCYLGMDSAEELGRAESRTTIVTFQAADGRLSPESFSVEALSYPDAFGFYNKNAADPGDGSYVPTNADLVDTGYPVLLAYGVNRYPYTVDRGDEGYLSGLANSGGPMRVVFGKTQYNHANGSNQVQYVSQVIVGEDVFYQTHLYADDPDCRALAEESVRLEVVDEAGKQLLERTLTVGEVENLVYGEGADRASASVKDRYQRPDQPDQSDVYEGVSLEYLLMDYAGLPGTVGSVTFSGGGEEVTVSLEDLFLPGYNSVTGKSGLLSVLAFAKNGAPLVGTAGDGGYTESLPLYPTDSQDPATYWVDNQGGPLTVLLPAQGEEEARQIRGVTSIRVELEPDPYAHLEGEAAALADRTVTLSGPGLTQELTLTVAELESHQTQAKTMDFSLLDQDGLTQQRYRGIPVYQLLTEVGLCNNAGEVTVTSADGTSVTLPLSLLKGVNYTNYAAPEKQPVCALLAYGTGPVDGQGGAPLTEETGGPLKLVVPMDGEDAKNGALWVENVVSIQVSANQVDTWSHAMSDVYSEFLDDTMTLTIRNDDHEWTRDYTVEQLEAMDSLIVRDDYAVLELGTCEGIDLWGLVLQEAGEVPGIDQPVSVTAYASDGYKNDLLSVFAMDGLEQGVLDPEGQRKKIIIAYAINGAPLVDEESHEGYTGTAGNSSGPLRIIAETVQGASVKYFNKLVVTVPGSGPIG</sequence>
<dbReference type="AlphaFoldDB" id="A0A9D2MLG6"/>
<dbReference type="Pfam" id="PF00174">
    <property type="entry name" value="Oxidored_molyb"/>
    <property type="match status" value="1"/>
</dbReference>
<reference evidence="3" key="2">
    <citation type="submission" date="2021-04" db="EMBL/GenBank/DDBJ databases">
        <authorList>
            <person name="Gilroy R."/>
        </authorList>
    </citation>
    <scope>NUCLEOTIDE SEQUENCE</scope>
    <source>
        <strain evidence="3">CHK192-8294</strain>
    </source>
</reference>
<feature type="chain" id="PRO_5038427916" evidence="1">
    <location>
        <begin position="22"/>
        <end position="1006"/>
    </location>
</feature>
<comment type="caution">
    <text evidence="3">The sequence shown here is derived from an EMBL/GenBank/DDBJ whole genome shotgun (WGS) entry which is preliminary data.</text>
</comment>
<dbReference type="SUPFAM" id="SSF56524">
    <property type="entry name" value="Oxidoreductase molybdopterin-binding domain"/>
    <property type="match status" value="1"/>
</dbReference>
<dbReference type="InterPro" id="IPR000572">
    <property type="entry name" value="OxRdtase_Mopterin-bd_dom"/>
</dbReference>
<dbReference type="EMBL" id="DWXO01000026">
    <property type="protein sequence ID" value="HJB79903.1"/>
    <property type="molecule type" value="Genomic_DNA"/>
</dbReference>
<evidence type="ECO:0000313" key="4">
    <source>
        <dbReference type="Proteomes" id="UP000823921"/>
    </source>
</evidence>
<feature type="signal peptide" evidence="1">
    <location>
        <begin position="1"/>
        <end position="21"/>
    </location>
</feature>
<evidence type="ECO:0000256" key="1">
    <source>
        <dbReference type="SAM" id="SignalP"/>
    </source>
</evidence>
<proteinExistence type="predicted"/>
<dbReference type="PROSITE" id="PS51257">
    <property type="entry name" value="PROKAR_LIPOPROTEIN"/>
    <property type="match status" value="1"/>
</dbReference>
<dbReference type="InterPro" id="IPR036374">
    <property type="entry name" value="OxRdtase_Mopterin-bd_sf"/>
</dbReference>
<accession>A0A9D2MLG6</accession>
<dbReference type="Proteomes" id="UP000823921">
    <property type="component" value="Unassembled WGS sequence"/>
</dbReference>
<evidence type="ECO:0000259" key="2">
    <source>
        <dbReference type="Pfam" id="PF00174"/>
    </source>
</evidence>
<keyword evidence="1" id="KW-0732">Signal</keyword>
<feature type="domain" description="Oxidoreductase molybdopterin-binding" evidence="2">
    <location>
        <begin position="704"/>
        <end position="827"/>
    </location>
</feature>
<reference evidence="3" key="1">
    <citation type="journal article" date="2021" name="PeerJ">
        <title>Extensive microbial diversity within the chicken gut microbiome revealed by metagenomics and culture.</title>
        <authorList>
            <person name="Gilroy R."/>
            <person name="Ravi A."/>
            <person name="Getino M."/>
            <person name="Pursley I."/>
            <person name="Horton D.L."/>
            <person name="Alikhan N.F."/>
            <person name="Baker D."/>
            <person name="Gharbi K."/>
            <person name="Hall N."/>
            <person name="Watson M."/>
            <person name="Adriaenssens E.M."/>
            <person name="Foster-Nyarko E."/>
            <person name="Jarju S."/>
            <person name="Secka A."/>
            <person name="Antonio M."/>
            <person name="Oren A."/>
            <person name="Chaudhuri R.R."/>
            <person name="La Ragione R."/>
            <person name="Hildebrand F."/>
            <person name="Pallen M.J."/>
        </authorList>
    </citation>
    <scope>NUCLEOTIDE SEQUENCE</scope>
    <source>
        <strain evidence="3">CHK192-8294</strain>
    </source>
</reference>
<protein>
    <submittedName>
        <fullName evidence="3">Molybdopterin-dependent oxidoreductase</fullName>
    </submittedName>
</protein>
<organism evidence="3 4">
    <name type="scientific">Candidatus Flavonifractor intestinigallinarum</name>
    <dbReference type="NCBI Taxonomy" id="2838586"/>
    <lineage>
        <taxon>Bacteria</taxon>
        <taxon>Bacillati</taxon>
        <taxon>Bacillota</taxon>
        <taxon>Clostridia</taxon>
        <taxon>Eubacteriales</taxon>
        <taxon>Oscillospiraceae</taxon>
        <taxon>Flavonifractor</taxon>
    </lineage>
</organism>
<gene>
    <name evidence="3" type="ORF">H9712_02855</name>
</gene>
<dbReference type="Gene3D" id="3.90.420.10">
    <property type="entry name" value="Oxidoreductase, molybdopterin-binding domain"/>
    <property type="match status" value="1"/>
</dbReference>